<evidence type="ECO:0000313" key="1">
    <source>
        <dbReference type="EMBL" id="MBO8223112.1"/>
    </source>
</evidence>
<name>A0A8I2BGM9_PROMR</name>
<organism evidence="1 2">
    <name type="scientific">Prochlorococcus marinus str. XMU1401</name>
    <dbReference type="NCBI Taxonomy" id="2052594"/>
    <lineage>
        <taxon>Bacteria</taxon>
        <taxon>Bacillati</taxon>
        <taxon>Cyanobacteriota</taxon>
        <taxon>Cyanophyceae</taxon>
        <taxon>Synechococcales</taxon>
        <taxon>Prochlorococcaceae</taxon>
        <taxon>Prochlorococcus</taxon>
    </lineage>
</organism>
<gene>
    <name evidence="1" type="ORF">HA142_06255</name>
</gene>
<dbReference type="Proteomes" id="UP000666562">
    <property type="component" value="Unassembled WGS sequence"/>
</dbReference>
<comment type="caution">
    <text evidence="1">The sequence shown here is derived from an EMBL/GenBank/DDBJ whole genome shotgun (WGS) entry which is preliminary data.</text>
</comment>
<protein>
    <submittedName>
        <fullName evidence="1">Uncharacterized protein</fullName>
    </submittedName>
</protein>
<sequence>MATIAYPYPNLFPYIESKCLWSYSIDGEEHKEFKEPLSNWDYKASLEIKCKLTWNIRDIFEQANLLKIINYSRIAIIEISSPGQICSGRKKIFDYPLIDLKKLPDQIILKINSLNNSSNIQFRLIIYTENCELNRFKYKKGSILYDEISTLVLEGERARISLQRCDFKDFNNENAMWFVKFDPKNLYQTFNETYTLFLNSNKKNLEDQIKRSTHLKDALKTDFVITIMCSTLLNEDLDIDLDEDYPDSSLGFQIKEWLKDFGIESKTNLEKFKFEITYNQNIVKRKCQNLFCSDFD</sequence>
<proteinExistence type="predicted"/>
<evidence type="ECO:0000313" key="2">
    <source>
        <dbReference type="Proteomes" id="UP000666562"/>
    </source>
</evidence>
<dbReference type="RefSeq" id="WP_209044443.1">
    <property type="nucleotide sequence ID" value="NZ_JAAORC010000002.1"/>
</dbReference>
<dbReference type="AlphaFoldDB" id="A0A8I2BGM9"/>
<accession>A0A8I2BGM9</accession>
<dbReference type="EMBL" id="JAAORC010000002">
    <property type="protein sequence ID" value="MBO8223112.1"/>
    <property type="molecule type" value="Genomic_DNA"/>
</dbReference>
<reference evidence="1" key="1">
    <citation type="submission" date="2020-03" db="EMBL/GenBank/DDBJ databases">
        <title>Genome differentiation and subclade ecological adaptation of Prochlorococcus HLII clade in the global ocean.</title>
        <authorList>
            <person name="Yan W."/>
            <person name="Fen X."/>
            <person name="Zhang W."/>
        </authorList>
    </citation>
    <scope>NUCLEOTIDE SEQUENCE</scope>
    <source>
        <strain evidence="1">XMU1401</strain>
    </source>
</reference>